<dbReference type="CDD" id="cd24028">
    <property type="entry name" value="ASKHA_NBD_HSP70_HSPA1-like"/>
    <property type="match status" value="1"/>
</dbReference>
<dbReference type="InterPro" id="IPR043129">
    <property type="entry name" value="ATPase_NBD"/>
</dbReference>
<organism evidence="5 6">
    <name type="scientific">Orchesella cincta</name>
    <name type="common">Springtail</name>
    <name type="synonym">Podura cincta</name>
    <dbReference type="NCBI Taxonomy" id="48709"/>
    <lineage>
        <taxon>Eukaryota</taxon>
        <taxon>Metazoa</taxon>
        <taxon>Ecdysozoa</taxon>
        <taxon>Arthropoda</taxon>
        <taxon>Hexapoda</taxon>
        <taxon>Collembola</taxon>
        <taxon>Entomobryomorpha</taxon>
        <taxon>Entomobryoidea</taxon>
        <taxon>Orchesellidae</taxon>
        <taxon>Orchesellinae</taxon>
        <taxon>Orchesella</taxon>
    </lineage>
</organism>
<evidence type="ECO:0000256" key="4">
    <source>
        <dbReference type="ARBA" id="ARBA00023186"/>
    </source>
</evidence>
<dbReference type="AlphaFoldDB" id="A0A1D2M4Y9"/>
<dbReference type="FunFam" id="3.30.30.30:FF:000005">
    <property type="entry name" value="Heat shock protein ssb1"/>
    <property type="match status" value="1"/>
</dbReference>
<dbReference type="InterPro" id="IPR018181">
    <property type="entry name" value="Heat_shock_70_CS"/>
</dbReference>
<evidence type="ECO:0000256" key="3">
    <source>
        <dbReference type="ARBA" id="ARBA00022840"/>
    </source>
</evidence>
<dbReference type="PROSITE" id="PS01036">
    <property type="entry name" value="HSP70_3"/>
    <property type="match status" value="1"/>
</dbReference>
<dbReference type="Gene3D" id="3.30.420.40">
    <property type="match status" value="2"/>
</dbReference>
<dbReference type="EMBL" id="LJIJ01004207">
    <property type="protein sequence ID" value="ODM88036.1"/>
    <property type="molecule type" value="Genomic_DNA"/>
</dbReference>
<gene>
    <name evidence="5" type="ORF">Ocin01_18644</name>
</gene>
<keyword evidence="2" id="KW-0547">Nucleotide-binding</keyword>
<dbReference type="Proteomes" id="UP000094527">
    <property type="component" value="Unassembled WGS sequence"/>
</dbReference>
<comment type="similarity">
    <text evidence="1">Belongs to the heat shock protein 70 family.</text>
</comment>
<dbReference type="GO" id="GO:0005524">
    <property type="term" value="F:ATP binding"/>
    <property type="evidence" value="ECO:0007669"/>
    <property type="project" value="UniProtKB-KW"/>
</dbReference>
<sequence length="1087" mass="124043">SSEETISEDFIVETTCATFHTNIVNKAVEKYHDIFKKQSKGLNIQLHDDLQTIHETCVKHANLYFKQAKKLPGYAQKYEEKLKEELEQILKKKLEETFKCRKDFVDNCFKKASENFQTSLENLTDFGSKEIKKLKEEITLEFLGNFLSEDEDNFEMADSLQTAFADTFETFLKQKSIREKELIEQPMREMKQKLIQQYKTRMAEMLENTPTCDSATFHKFHTHILNTIMETFTQAAVGNNFDTAVQPGIEDSSQRLYDEMIENISAILEEFEEAQKYIEVETNAYSNVIMQPCGDQDSLTFHQNEVSSILGKFEENCKFPVDSKEREYFKLKLETSLEEVYYSNKAKNWIHEGLKEYQQQMKRSANSCRSSTDFQKAHEKVKKTIFDSFRKTLQDNCSEHFCREQEKQLGIELESAFEEMEDIFKMKMNADQVSAEELKEETRKFYHNAMRKHVKPRTYMNPVDLQDLHKTTVEAAIEQSKAKPALKKMLENWLQSSFQKYKDENDMVLNYEDGVEPAIGIDLGTTYCCVAVLINGKVEIVRNLQGQNTTPSYVRIDKQSNEQVVGFVAKESSHRYAENTIFDAKRMIGRRFEDEKLQNDMNYWPFSVVQGEEGPAIEVAGNQYPPEQIASFLLRQLVTDAEKFLGKTVTKVVITVPAYFTDGQRQATIDAGEMAGLQVLTILNEPTAASIAYKMERFHEDARNVLIFDLGGGTFDVAILKTDAGSIEILAVDGDTHLGGEDFDKAMMQYCAEKFQNEHKLNPFNGKDSTLKVERDKAKQRLRRLQTYCEKRKIDLSFARSTTISVDTFQGATDLEVTISRETFEELVAPYFTKALQIVERVLKAAKLSKESIEDVVLVGGSTRIPRIQEMLTQFFNGKALNHTINPDEAVAYGAAVKAALMNGNQAKKMFNFKSIQDATPMSLGVEAFVHGVAGHFSAIIPKSSKIPTVVKQKYSTLLDNQDSVLIKIYQGEAHLAKDNEFLGEFILKGIPPAPAGKEMVEVSMHINDMGILHVRAICKSSRGSELLTVFENKGRLSQGTKVRLLKEAQANDPGVLRRSYRRFLSEKGTENHGGFYKPKTVRKSMR</sequence>
<dbReference type="Gene3D" id="2.60.34.10">
    <property type="entry name" value="Substrate Binding Domain Of DNAk, Chain A, domain 1"/>
    <property type="match status" value="1"/>
</dbReference>
<dbReference type="SUPFAM" id="SSF100920">
    <property type="entry name" value="Heat shock protein 70kD (HSP70), peptide-binding domain"/>
    <property type="match status" value="1"/>
</dbReference>
<evidence type="ECO:0000313" key="6">
    <source>
        <dbReference type="Proteomes" id="UP000094527"/>
    </source>
</evidence>
<keyword evidence="5" id="KW-0346">Stress response</keyword>
<dbReference type="STRING" id="48709.A0A1D2M4Y9"/>
<keyword evidence="3" id="KW-0067">ATP-binding</keyword>
<dbReference type="SUPFAM" id="SSF53067">
    <property type="entry name" value="Actin-like ATPase domain"/>
    <property type="match status" value="2"/>
</dbReference>
<dbReference type="FunFam" id="3.90.640.10:FF:000003">
    <property type="entry name" value="Molecular chaperone DnaK"/>
    <property type="match status" value="1"/>
</dbReference>
<dbReference type="Gene3D" id="3.90.640.10">
    <property type="entry name" value="Actin, Chain A, domain 4"/>
    <property type="match status" value="1"/>
</dbReference>
<dbReference type="FunFam" id="3.30.420.40:FF:000046">
    <property type="entry name" value="Chaperone protein HscA"/>
    <property type="match status" value="1"/>
</dbReference>
<evidence type="ECO:0000256" key="2">
    <source>
        <dbReference type="ARBA" id="ARBA00022741"/>
    </source>
</evidence>
<proteinExistence type="inferred from homology"/>
<feature type="non-terminal residue" evidence="5">
    <location>
        <position position="1"/>
    </location>
</feature>
<dbReference type="Gene3D" id="3.30.30.30">
    <property type="match status" value="1"/>
</dbReference>
<evidence type="ECO:0000256" key="1">
    <source>
        <dbReference type="ARBA" id="ARBA00007381"/>
    </source>
</evidence>
<name>A0A1D2M4Y9_ORCCI</name>
<dbReference type="OrthoDB" id="2401965at2759"/>
<dbReference type="InterPro" id="IPR013126">
    <property type="entry name" value="Hsp_70_fam"/>
</dbReference>
<keyword evidence="4" id="KW-0143">Chaperone</keyword>
<protein>
    <submittedName>
        <fullName evidence="5">Heat shock 70 kDa protein cognate 4</fullName>
    </submittedName>
</protein>
<dbReference type="Pfam" id="PF00012">
    <property type="entry name" value="HSP70"/>
    <property type="match status" value="1"/>
</dbReference>
<evidence type="ECO:0000313" key="5">
    <source>
        <dbReference type="EMBL" id="ODM88036.1"/>
    </source>
</evidence>
<dbReference type="GO" id="GO:0140662">
    <property type="term" value="F:ATP-dependent protein folding chaperone"/>
    <property type="evidence" value="ECO:0007669"/>
    <property type="project" value="InterPro"/>
</dbReference>
<comment type="caution">
    <text evidence="5">The sequence shown here is derived from an EMBL/GenBank/DDBJ whole genome shotgun (WGS) entry which is preliminary data.</text>
</comment>
<dbReference type="PRINTS" id="PR00301">
    <property type="entry name" value="HEATSHOCK70"/>
</dbReference>
<dbReference type="PROSITE" id="PS00297">
    <property type="entry name" value="HSP70_1"/>
    <property type="match status" value="1"/>
</dbReference>
<accession>A0A1D2M4Y9</accession>
<reference evidence="5 6" key="1">
    <citation type="journal article" date="2016" name="Genome Biol. Evol.">
        <title>Gene Family Evolution Reflects Adaptation to Soil Environmental Stressors in the Genome of the Collembolan Orchesella cincta.</title>
        <authorList>
            <person name="Faddeeva-Vakhrusheva A."/>
            <person name="Derks M.F."/>
            <person name="Anvar S.Y."/>
            <person name="Agamennone V."/>
            <person name="Suring W."/>
            <person name="Smit S."/>
            <person name="van Straalen N.M."/>
            <person name="Roelofs D."/>
        </authorList>
    </citation>
    <scope>NUCLEOTIDE SEQUENCE [LARGE SCALE GENOMIC DNA]</scope>
    <source>
        <tissue evidence="5">Mixed pool</tissue>
    </source>
</reference>
<dbReference type="InterPro" id="IPR029047">
    <property type="entry name" value="HSP70_peptide-bd_sf"/>
</dbReference>
<dbReference type="PANTHER" id="PTHR19375">
    <property type="entry name" value="HEAT SHOCK PROTEIN 70KDA"/>
    <property type="match status" value="1"/>
</dbReference>
<keyword evidence="6" id="KW-1185">Reference proteome</keyword>